<accession>A0A150XDM8</accession>
<comment type="caution">
    <text evidence="2">The sequence shown here is derived from an EMBL/GenBank/DDBJ whole genome shotgun (WGS) entry which is preliminary data.</text>
</comment>
<protein>
    <recommendedName>
        <fullName evidence="1">PorZ N-terminal beta-propeller domain-containing protein</fullName>
    </recommendedName>
</protein>
<name>A0A150XDM8_9BACT</name>
<dbReference type="InterPro" id="IPR026444">
    <property type="entry name" value="Secre_tail"/>
</dbReference>
<dbReference type="InterPro" id="IPR011110">
    <property type="entry name" value="Reg_prop"/>
</dbReference>
<dbReference type="SUPFAM" id="SSF101898">
    <property type="entry name" value="NHL repeat"/>
    <property type="match status" value="1"/>
</dbReference>
<dbReference type="AlphaFoldDB" id="A0A150XDM8"/>
<dbReference type="SUPFAM" id="SSF69322">
    <property type="entry name" value="Tricorn protease domain 2"/>
    <property type="match status" value="1"/>
</dbReference>
<evidence type="ECO:0000313" key="2">
    <source>
        <dbReference type="EMBL" id="KYG76784.1"/>
    </source>
</evidence>
<dbReference type="STRING" id="296218.AWN68_07100"/>
<organism evidence="2 3">
    <name type="scientific">Roseivirga echinicomitans</name>
    <dbReference type="NCBI Taxonomy" id="296218"/>
    <lineage>
        <taxon>Bacteria</taxon>
        <taxon>Pseudomonadati</taxon>
        <taxon>Bacteroidota</taxon>
        <taxon>Cytophagia</taxon>
        <taxon>Cytophagales</taxon>
        <taxon>Roseivirgaceae</taxon>
        <taxon>Roseivirga</taxon>
    </lineage>
</organism>
<dbReference type="NCBIfam" id="TIGR04183">
    <property type="entry name" value="Por_Secre_tail"/>
    <property type="match status" value="1"/>
</dbReference>
<gene>
    <name evidence="2" type="ORF">AWN68_07100</name>
</gene>
<dbReference type="Gene3D" id="2.130.10.10">
    <property type="entry name" value="YVTN repeat-like/Quinoprotein amine dehydrogenase"/>
    <property type="match status" value="2"/>
</dbReference>
<dbReference type="Pfam" id="PF21544">
    <property type="entry name" value="PorZ_N_b_propeller"/>
    <property type="match status" value="1"/>
</dbReference>
<feature type="domain" description="PorZ N-terminal beta-propeller" evidence="1">
    <location>
        <begin position="38"/>
        <end position="196"/>
    </location>
</feature>
<reference evidence="2 3" key="1">
    <citation type="submission" date="2016-01" db="EMBL/GenBank/DDBJ databases">
        <title>Genome sequencing of Roseivirga echinicomitans KMM 6058.</title>
        <authorList>
            <person name="Selvaratnam C."/>
            <person name="Thevarajoo S."/>
            <person name="Goh K.M."/>
            <person name="Ee R."/>
            <person name="Chan K.-G."/>
            <person name="Chong C.S."/>
        </authorList>
    </citation>
    <scope>NUCLEOTIDE SEQUENCE [LARGE SCALE GENOMIC DNA]</scope>
    <source>
        <strain evidence="2 3">KMM 6058</strain>
    </source>
</reference>
<evidence type="ECO:0000259" key="1">
    <source>
        <dbReference type="Pfam" id="PF21544"/>
    </source>
</evidence>
<evidence type="ECO:0000313" key="3">
    <source>
        <dbReference type="Proteomes" id="UP000075615"/>
    </source>
</evidence>
<dbReference type="InterPro" id="IPR015943">
    <property type="entry name" value="WD40/YVTN_repeat-like_dom_sf"/>
</dbReference>
<dbReference type="Pfam" id="PF07494">
    <property type="entry name" value="Reg_prop"/>
    <property type="match status" value="1"/>
</dbReference>
<keyword evidence="3" id="KW-1185">Reference proteome</keyword>
<dbReference type="EMBL" id="LRDB01000023">
    <property type="protein sequence ID" value="KYG76784.1"/>
    <property type="molecule type" value="Genomic_DNA"/>
</dbReference>
<dbReference type="InterPro" id="IPR048954">
    <property type="entry name" value="PorZ_N"/>
</dbReference>
<dbReference type="Gene3D" id="2.60.40.4070">
    <property type="match status" value="1"/>
</dbReference>
<proteinExistence type="predicted"/>
<sequence length="737" mass="80269">MLLAVQTSFAQGQIPVFNWRSHISYNNVIDIAPAGELIYAATPNGLFFVDLSENSVNRLTKSNGLSDVSIGAIGYDPTSKTLVIGYANGNIDLLSDDGVHNIRTVLEAPTTTNKSFKDIAFNIGRAYLSGDLGIIVLDLSAEEIIESYQNIGVNGESVSVSEIVFSNDRIYAATESGILSVSLESGVNRQDYNNWRRDFTGIPFSNIQQVDAKLYASSATDLFAFEGGNWSYQASANASITAIISDSDLPLILTNSGIFSFDNNQLNPLYNFPKQGVSRNEIMLYQNYWWVGDGFDGLLKVEPNGQQSFNPSGPANDNTWLIGSYEDQTIKLSGGFDENLSALNRASYFSSFSFEEGWKNTAIINSAGDSIQDLVDFELISVAGEPSMILASFTEGLYSYSEGSTRSIKELSPNTTLNGSGNGKITGLAKNENSLWVTDYGTLNSLHEWNFEEDAWRSYSLTNSRSKYPVSLFIAPNGDKWMPIEDSRGGGILVFNETSNTERYLNTNGGQGGLPGSKITALVLDDNQFLWVGTDEGIAFFPNLNAVLQGQALSSSIPIYENRLLLRDENITAVAIDPANRKWFGTKNNGLWLFSETGEELVQRFTTQNSPLISNAITSIYVEEISGEVFVGTDKGLVSFKSDATLGTFEHQNVKIYPNPVPPSFDGQIVINGLVNNASVKITDISGKLVKETKANGSTAIWNSRDNSGVKVKTGVYLVFSSNADGTETFVGKIVVI</sequence>
<dbReference type="Proteomes" id="UP000075615">
    <property type="component" value="Unassembled WGS sequence"/>
</dbReference>